<reference evidence="3" key="2">
    <citation type="submission" date="2022-11" db="EMBL/GenBank/DDBJ databases">
        <title>Role of the vibriolysin VemA secreted by the emergent pathogen Vibrio europaeus in the colonization of Manila clam mucus.</title>
        <authorList>
            <person name="Martinez C."/>
            <person name="Rodriguez S."/>
            <person name="Vences A."/>
            <person name="Barja J.L."/>
            <person name="Toranzo A.E."/>
            <person name="Dubert J."/>
        </authorList>
    </citation>
    <scope>NUCLEOTIDE SEQUENCE</scope>
    <source>
        <strain evidence="3">3454</strain>
    </source>
</reference>
<dbReference type="EMBL" id="LUAX01000009">
    <property type="protein sequence ID" value="OAM96619.1"/>
    <property type="molecule type" value="Genomic_DNA"/>
</dbReference>
<dbReference type="Proteomes" id="UP001150001">
    <property type="component" value="Unassembled WGS sequence"/>
</dbReference>
<keyword evidence="2" id="KW-0732">Signal</keyword>
<dbReference type="InterPro" id="IPR019106">
    <property type="entry name" value="T4SS_TrbC"/>
</dbReference>
<geneLocation type="plasmid" evidence="4 5">
    <name>p57_like</name>
</geneLocation>
<evidence type="ECO:0000313" key="5">
    <source>
        <dbReference type="Proteomes" id="UP000094761"/>
    </source>
</evidence>
<dbReference type="NCBIfam" id="TIGR02742">
    <property type="entry name" value="TrbC_Ftype"/>
    <property type="match status" value="1"/>
</dbReference>
<evidence type="ECO:0000313" key="6">
    <source>
        <dbReference type="Proteomes" id="UP001150001"/>
    </source>
</evidence>
<evidence type="ECO:0000313" key="3">
    <source>
        <dbReference type="EMBL" id="MDC5742316.1"/>
    </source>
</evidence>
<name>A0A178J4P9_9VIBR</name>
<feature type="chain" id="PRO_5008089380" evidence="2">
    <location>
        <begin position="20"/>
        <end position="224"/>
    </location>
</feature>
<gene>
    <name evidence="3" type="primary">trbC</name>
    <name evidence="4" type="ORF">AZ468_24935</name>
    <name evidence="3" type="ORF">OPW20_19775</name>
</gene>
<dbReference type="InterPro" id="IPR014113">
    <property type="entry name" value="T4SS_TrbC_subgr"/>
</dbReference>
<reference evidence="4 5" key="1">
    <citation type="submission" date="2016-03" db="EMBL/GenBank/DDBJ databases">
        <title>Draft genome sequence of the Vibrio tubiashii subs. europaeus.</title>
        <authorList>
            <person name="Spinard E."/>
            <person name="Dubert J."/>
            <person name="Nelson D.R."/>
            <person name="Barja J.L."/>
        </authorList>
    </citation>
    <scope>NUCLEOTIDE SEQUENCE [LARGE SCALE GENOMIC DNA]</scope>
    <source>
        <strain evidence="5">PP-638</strain>
        <strain evidence="4">PP2-638</strain>
        <plasmid evidence="4">p57_like</plasmid>
        <plasmid evidence="5">Plasmid p57_like</plasmid>
    </source>
</reference>
<organism evidence="4 5">
    <name type="scientific">Vibrio europaeus</name>
    <dbReference type="NCBI Taxonomy" id="300876"/>
    <lineage>
        <taxon>Bacteria</taxon>
        <taxon>Pseudomonadati</taxon>
        <taxon>Pseudomonadota</taxon>
        <taxon>Gammaproteobacteria</taxon>
        <taxon>Vibrionales</taxon>
        <taxon>Vibrionaceae</taxon>
        <taxon>Vibrio</taxon>
        <taxon>Vibrio oreintalis group</taxon>
    </lineage>
</organism>
<keyword evidence="4" id="KW-0614">Plasmid</keyword>
<comment type="caution">
    <text evidence="4">The sequence shown here is derived from an EMBL/GenBank/DDBJ whole genome shotgun (WGS) entry which is preliminary data.</text>
</comment>
<dbReference type="Pfam" id="PF09673">
    <property type="entry name" value="TrbC_Ftype"/>
    <property type="match status" value="1"/>
</dbReference>
<dbReference type="OrthoDB" id="6854459at2"/>
<dbReference type="GeneID" id="78074008"/>
<sequence>MKTLLLSVLTFLVSTHAHAYSEEELKALAEREHAMMQSPPPQNWGEVWDKARQHKQATTGISRDIQSLVKPNALTELLNTPQPTQNPDSAPKGVMVFVSLTMPSTSLKQLLKQSERTGVPMVIRGVLPKGFPATTARISQLIGIKSKHPIQAGFSISPEWFRQFNIERVPAFVSVKEGHCLPKQPCSPEDYDIVYGNISLYQALDVLSQGDTGENARNILKRLE</sequence>
<dbReference type="Proteomes" id="UP000094761">
    <property type="component" value="Plasmid p57_like"/>
</dbReference>
<feature type="region of interest" description="Disordered" evidence="1">
    <location>
        <begin position="34"/>
        <end position="62"/>
    </location>
</feature>
<keyword evidence="6" id="KW-1185">Reference proteome</keyword>
<feature type="signal peptide" evidence="2">
    <location>
        <begin position="1"/>
        <end position="19"/>
    </location>
</feature>
<dbReference type="EMBL" id="JAPFIT010000022">
    <property type="protein sequence ID" value="MDC5742316.1"/>
    <property type="molecule type" value="Genomic_DNA"/>
</dbReference>
<evidence type="ECO:0000256" key="1">
    <source>
        <dbReference type="SAM" id="MobiDB-lite"/>
    </source>
</evidence>
<evidence type="ECO:0000256" key="2">
    <source>
        <dbReference type="SAM" id="SignalP"/>
    </source>
</evidence>
<protein>
    <submittedName>
        <fullName evidence="4">Type-F conjugative transfer system pilin assembly protein TrbC</fullName>
    </submittedName>
</protein>
<dbReference type="AlphaFoldDB" id="A0A178J4P9"/>
<accession>A0A178J4P9</accession>
<proteinExistence type="predicted"/>
<dbReference type="RefSeq" id="WP_069665498.1">
    <property type="nucleotide sequence ID" value="NZ_CM004621.1"/>
</dbReference>
<evidence type="ECO:0000313" key="4">
    <source>
        <dbReference type="EMBL" id="OAM96619.1"/>
    </source>
</evidence>